<comment type="caution">
    <text evidence="2">The sequence shown here is derived from an EMBL/GenBank/DDBJ whole genome shotgun (WGS) entry which is preliminary data.</text>
</comment>
<dbReference type="SMART" id="SM00842">
    <property type="entry name" value="FtsA"/>
    <property type="match status" value="1"/>
</dbReference>
<gene>
    <name evidence="2" type="ORF">FZC75_13340</name>
</gene>
<dbReference type="PANTHER" id="PTHR32432">
    <property type="entry name" value="CELL DIVISION PROTEIN FTSA-RELATED"/>
    <property type="match status" value="1"/>
</dbReference>
<name>A0A5D4T7B6_9BACI</name>
<dbReference type="Gene3D" id="3.30.420.40">
    <property type="match status" value="2"/>
</dbReference>
<protein>
    <submittedName>
        <fullName evidence="2">Cell division protein FtsA</fullName>
    </submittedName>
</protein>
<accession>A0A5D4T7B6</accession>
<dbReference type="InterPro" id="IPR043129">
    <property type="entry name" value="ATPase_NBD"/>
</dbReference>
<dbReference type="OrthoDB" id="9768127at2"/>
<dbReference type="SUPFAM" id="SSF53067">
    <property type="entry name" value="Actin-like ATPase domain"/>
    <property type="match status" value="2"/>
</dbReference>
<organism evidence="2 3">
    <name type="scientific">Sutcliffiella horikoshii</name>
    <dbReference type="NCBI Taxonomy" id="79883"/>
    <lineage>
        <taxon>Bacteria</taxon>
        <taxon>Bacillati</taxon>
        <taxon>Bacillota</taxon>
        <taxon>Bacilli</taxon>
        <taxon>Bacillales</taxon>
        <taxon>Bacillaceae</taxon>
        <taxon>Sutcliffiella</taxon>
    </lineage>
</organism>
<proteinExistence type="predicted"/>
<dbReference type="RefSeq" id="WP_148979668.1">
    <property type="nucleotide sequence ID" value="NZ_JBNIKO010000003.1"/>
</dbReference>
<feature type="domain" description="SHS2" evidence="1">
    <location>
        <begin position="12"/>
        <end position="209"/>
    </location>
</feature>
<evidence type="ECO:0000259" key="1">
    <source>
        <dbReference type="SMART" id="SM00842"/>
    </source>
</evidence>
<dbReference type="Pfam" id="PF14450">
    <property type="entry name" value="FtsA"/>
    <property type="match status" value="1"/>
</dbReference>
<dbReference type="GO" id="GO:0051301">
    <property type="term" value="P:cell division"/>
    <property type="evidence" value="ECO:0007669"/>
    <property type="project" value="UniProtKB-KW"/>
</dbReference>
<dbReference type="CDD" id="cd24004">
    <property type="entry name" value="ASKHA_NBD_PilM-like"/>
    <property type="match status" value="1"/>
</dbReference>
<dbReference type="InterPro" id="IPR003494">
    <property type="entry name" value="SHS2_FtsA"/>
</dbReference>
<dbReference type="PANTHER" id="PTHR32432:SF3">
    <property type="entry name" value="ETHANOLAMINE UTILIZATION PROTEIN EUTJ"/>
    <property type="match status" value="1"/>
</dbReference>
<evidence type="ECO:0000313" key="3">
    <source>
        <dbReference type="Proteomes" id="UP000324517"/>
    </source>
</evidence>
<reference evidence="2 3" key="1">
    <citation type="submission" date="2019-08" db="EMBL/GenBank/DDBJ databases">
        <title>Bacillus genomes from the desert of Cuatro Cienegas, Coahuila.</title>
        <authorList>
            <person name="Olmedo-Alvarez G."/>
        </authorList>
    </citation>
    <scope>NUCLEOTIDE SEQUENCE [LARGE SCALE GENOMIC DNA]</scope>
    <source>
        <strain evidence="2 3">CH98b_3T</strain>
    </source>
</reference>
<dbReference type="AlphaFoldDB" id="A0A5D4T7B6"/>
<dbReference type="InterPro" id="IPR050696">
    <property type="entry name" value="FtsA/MreB"/>
</dbReference>
<keyword evidence="2" id="KW-0131">Cell cycle</keyword>
<sequence>MMLHRDGESFLIFALDIGTRSVVGLLLEQDRSKFRIKDIVVKEHEERAMLDGQIHDILAVSKVITYVKEKLEEKHGPLKKVCVAAAGRALKTQTAYAIQDIKGKALFTEDDIFLLELSAVQEAQRKLLQESEIDSANQYFCVGYSVLRYYLDEEEIGSLLDQRGEKASVEIISTFLPKIVVESLISALQRSNLQLEALTLEPIAAINALIPPSMRRLNIALVDIGAGTSDVAISMEGTVTAYGMVPVAGDEITEGLSDAFLLDFPQAEQAKRDLLHKEDITFTDILGFEQTLSKQEMVDQIYSSIEKLASSITKEIKRQNNQIAPKAVMLVGGGSLTPSLPLLIAEKLGLPENRVAIRGVDAIGQLDQTNLPVKGPEFITPIGIAIAAKEKPIEYVSVTVNELPVRLFDVKKLTIGDSLLAAGISINKLVGKPGLALMVEVNGKGITCPGSFGEAPKILKNGQPAQSFDPIENGDAIMVEKGVDGKAAAITVREVVGTTLPIVSVAVNGKAEAINPSILLNGHPVSLDQQLVDRDKVTFTYPETIRDLLLQSNEIAEKDLEPFHLFINDEKTNLSPFSVQVKKNGKQVTLHDHFSNEDSIVWEKGSTPTVKMLAIIQQYETKQEIAVTYKGQRVVLSKVLLEFYRNGKLLGDEDILHRGDHLQVMIRRKEPFIFQDMFRFVDIDRPKGAGSFMLKKNGMEASFYDFIDHGDELDIEWKSKVLEANLEDKA</sequence>
<dbReference type="EMBL" id="VTET01000006">
    <property type="protein sequence ID" value="TYS71523.1"/>
    <property type="molecule type" value="Genomic_DNA"/>
</dbReference>
<keyword evidence="2" id="KW-0132">Cell division</keyword>
<evidence type="ECO:0000313" key="2">
    <source>
        <dbReference type="EMBL" id="TYS71523.1"/>
    </source>
</evidence>
<dbReference type="Proteomes" id="UP000324517">
    <property type="component" value="Unassembled WGS sequence"/>
</dbReference>